<evidence type="ECO:0000313" key="2">
    <source>
        <dbReference type="Proteomes" id="UP000594681"/>
    </source>
</evidence>
<keyword evidence="2" id="KW-1185">Reference proteome</keyword>
<gene>
    <name evidence="1" type="ORF">G7Y31_11005</name>
</gene>
<name>A0A7T0KDY2_9CORY</name>
<dbReference type="InterPro" id="IPR000801">
    <property type="entry name" value="Esterase-like"/>
</dbReference>
<dbReference type="Pfam" id="PF00756">
    <property type="entry name" value="Esterase"/>
    <property type="match status" value="1"/>
</dbReference>
<dbReference type="EMBL" id="CP064954">
    <property type="protein sequence ID" value="QPK79011.1"/>
    <property type="molecule type" value="Genomic_DNA"/>
</dbReference>
<dbReference type="Gene3D" id="3.40.50.1820">
    <property type="entry name" value="alpha/beta hydrolase"/>
    <property type="match status" value="1"/>
</dbReference>
<accession>A0A7T0KDY2</accession>
<dbReference type="PANTHER" id="PTHR48098:SF1">
    <property type="entry name" value="DIACYLGLYCEROL ACYLTRANSFERASE_MYCOLYLTRANSFERASE AG85A"/>
    <property type="match status" value="1"/>
</dbReference>
<protein>
    <recommendedName>
        <fullName evidence="3">Acyl-CoA:diacylglycerol acyltransferase</fullName>
    </recommendedName>
</protein>
<dbReference type="Pfam" id="PF08310">
    <property type="entry name" value="LGFP"/>
    <property type="match status" value="4"/>
</dbReference>
<evidence type="ECO:0000313" key="1">
    <source>
        <dbReference type="EMBL" id="QPK79011.1"/>
    </source>
</evidence>
<dbReference type="InterPro" id="IPR013207">
    <property type="entry name" value="LGFP"/>
</dbReference>
<dbReference type="SUPFAM" id="SSF53474">
    <property type="entry name" value="alpha/beta-Hydrolases"/>
    <property type="match status" value="1"/>
</dbReference>
<dbReference type="KEGG" id="cliz:G7Y31_11005"/>
<organism evidence="1 2">
    <name type="scientific">Corynebacterium lizhenjunii</name>
    <dbReference type="NCBI Taxonomy" id="2709394"/>
    <lineage>
        <taxon>Bacteria</taxon>
        <taxon>Bacillati</taxon>
        <taxon>Actinomycetota</taxon>
        <taxon>Actinomycetes</taxon>
        <taxon>Mycobacteriales</taxon>
        <taxon>Corynebacteriaceae</taxon>
        <taxon>Corynebacterium</taxon>
    </lineage>
</organism>
<dbReference type="InterPro" id="IPR050583">
    <property type="entry name" value="Mycobacterial_A85_antigen"/>
</dbReference>
<dbReference type="RefSeq" id="WP_165010596.1">
    <property type="nucleotide sequence ID" value="NZ_CP064954.1"/>
</dbReference>
<proteinExistence type="predicted"/>
<dbReference type="PANTHER" id="PTHR48098">
    <property type="entry name" value="ENTEROCHELIN ESTERASE-RELATED"/>
    <property type="match status" value="1"/>
</dbReference>
<dbReference type="InterPro" id="IPR029058">
    <property type="entry name" value="AB_hydrolase_fold"/>
</dbReference>
<dbReference type="AlphaFoldDB" id="A0A7T0KDY2"/>
<dbReference type="Proteomes" id="UP000594681">
    <property type="component" value="Chromosome"/>
</dbReference>
<dbReference type="GO" id="GO:0016747">
    <property type="term" value="F:acyltransferase activity, transferring groups other than amino-acyl groups"/>
    <property type="evidence" value="ECO:0007669"/>
    <property type="project" value="TreeGrafter"/>
</dbReference>
<evidence type="ECO:0008006" key="3">
    <source>
        <dbReference type="Google" id="ProtNLM"/>
    </source>
</evidence>
<sequence length="648" mass="70265">MRTTPDRSPARTRRGIAAAAVPTALAVGLALLPNAGAQQDLAALSSGSSNLIPDGATPGTPPQRTPIQVEEYPHIDGLPEGVSVNRIEYLTPHHVKVWVKSAAMPDQEVGFQVLLARDWYSNPNATFAEVWALDGLRARDDESGWTIDTNIENFYRGKNVNVVMPIGGQSSFYTDWEQPDQGKHYKWETFLTQELIPIMDNKFRSNKDRAVVGISMGGTSAVNLAERKPHLFKFVGSFSGYLDTTSIGMPQAIDAAQKDAGGFTATKMWGPYGSQNWIDHDPKLGIEALKDMTVYVSAGSGKDDFGLANSVARGQATPAGVGLEVLSRMSTQTFINRAKAVNVEPVVKFRPSGVHSWEYWDFEMKEAWPYISKSLNLTEDDGRAECSPVGAIAEATKDGKLGECVNNEYDAAHGKAEDFTGGTAYWSPATGAHGLYGAINARYAEAGGPSSWLGFPKTGEQGTPDGVGRFVHFENGSIYWTPATGAWAIPGDMVAAWAENGWETGDLKYPSAPVTEVGAGFQQFFQNGVLTRNPDKSHAIVHGAIGAKYKELGGAESKLGFPRGGERPVNGGYFQEFEHGNIYWSPQTGAHFILHGAIFDAWGKARWEQGEYGWPTEDFADIPTGGLVQKFQHGELSQVFGVVQGKKF</sequence>
<reference evidence="1 2" key="1">
    <citation type="submission" date="2020-11" db="EMBL/GenBank/DDBJ databases">
        <title>Corynebacterium sp. ZJ-599.</title>
        <authorList>
            <person name="Zhou J."/>
        </authorList>
    </citation>
    <scope>NUCLEOTIDE SEQUENCE [LARGE SCALE GENOMIC DNA]</scope>
    <source>
        <strain evidence="1 2">ZJ-599</strain>
    </source>
</reference>